<comment type="similarity">
    <text evidence="1 2">Belongs to the small heat shock protein (HSP20) family.</text>
</comment>
<evidence type="ECO:0000256" key="2">
    <source>
        <dbReference type="RuleBase" id="RU003616"/>
    </source>
</evidence>
<feature type="domain" description="SHSP" evidence="3">
    <location>
        <begin position="18"/>
        <end position="132"/>
    </location>
</feature>
<proteinExistence type="inferred from homology"/>
<sequence>MSPISEHIQNDFTDSTWFSQNEGQLSVDVMETSREIVVKSAIAGVNAEDLDITLHEDTLTIRGSRAEEISETKRGKIHVQECHWGAFSRSIILPSHVDPNSVDAVLKKGVLTIRLKKTETDKPISILDLDDL</sequence>
<dbReference type="InterPro" id="IPR008978">
    <property type="entry name" value="HSP20-like_chaperone"/>
</dbReference>
<dbReference type="PANTHER" id="PTHR11527">
    <property type="entry name" value="HEAT-SHOCK PROTEIN 20 FAMILY MEMBER"/>
    <property type="match status" value="1"/>
</dbReference>
<reference evidence="4 5" key="1">
    <citation type="journal article" date="2016" name="Nat. Commun.">
        <title>Thousands of microbial genomes shed light on interconnected biogeochemical processes in an aquifer system.</title>
        <authorList>
            <person name="Anantharaman K."/>
            <person name="Brown C.T."/>
            <person name="Hug L.A."/>
            <person name="Sharon I."/>
            <person name="Castelle C.J."/>
            <person name="Probst A.J."/>
            <person name="Thomas B.C."/>
            <person name="Singh A."/>
            <person name="Wilkins M.J."/>
            <person name="Karaoz U."/>
            <person name="Brodie E.L."/>
            <person name="Williams K.H."/>
            <person name="Hubbard S.S."/>
            <person name="Banfield J.F."/>
        </authorList>
    </citation>
    <scope>NUCLEOTIDE SEQUENCE [LARGE SCALE GENOMIC DNA]</scope>
</reference>
<dbReference type="InterPro" id="IPR031107">
    <property type="entry name" value="Small_HSP"/>
</dbReference>
<organism evidence="4 5">
    <name type="scientific">Candidatus Uhrbacteria bacterium RIFOXYB2_FULL_45_11</name>
    <dbReference type="NCBI Taxonomy" id="1802421"/>
    <lineage>
        <taxon>Bacteria</taxon>
        <taxon>Candidatus Uhriibacteriota</taxon>
    </lineage>
</organism>
<dbReference type="AlphaFoldDB" id="A0A1F7W4W9"/>
<protein>
    <recommendedName>
        <fullName evidence="3">SHSP domain-containing protein</fullName>
    </recommendedName>
</protein>
<evidence type="ECO:0000259" key="3">
    <source>
        <dbReference type="PROSITE" id="PS01031"/>
    </source>
</evidence>
<gene>
    <name evidence="4" type="ORF">A2318_00375</name>
</gene>
<dbReference type="Gene3D" id="2.60.40.790">
    <property type="match status" value="1"/>
</dbReference>
<name>A0A1F7W4W9_9BACT</name>
<evidence type="ECO:0000313" key="5">
    <source>
        <dbReference type="Proteomes" id="UP000177331"/>
    </source>
</evidence>
<comment type="caution">
    <text evidence="4">The sequence shown here is derived from an EMBL/GenBank/DDBJ whole genome shotgun (WGS) entry which is preliminary data.</text>
</comment>
<accession>A0A1F7W4W9</accession>
<dbReference type="SUPFAM" id="SSF49764">
    <property type="entry name" value="HSP20-like chaperones"/>
    <property type="match status" value="1"/>
</dbReference>
<dbReference type="PROSITE" id="PS01031">
    <property type="entry name" value="SHSP"/>
    <property type="match status" value="1"/>
</dbReference>
<dbReference type="CDD" id="cd06464">
    <property type="entry name" value="ACD_sHsps-like"/>
    <property type="match status" value="1"/>
</dbReference>
<dbReference type="STRING" id="1802421.A2318_00375"/>
<dbReference type="Pfam" id="PF00011">
    <property type="entry name" value="HSP20"/>
    <property type="match status" value="1"/>
</dbReference>
<dbReference type="Proteomes" id="UP000177331">
    <property type="component" value="Unassembled WGS sequence"/>
</dbReference>
<dbReference type="InterPro" id="IPR002068">
    <property type="entry name" value="A-crystallin/Hsp20_dom"/>
</dbReference>
<evidence type="ECO:0000256" key="1">
    <source>
        <dbReference type="PROSITE-ProRule" id="PRU00285"/>
    </source>
</evidence>
<evidence type="ECO:0000313" key="4">
    <source>
        <dbReference type="EMBL" id="OGL97144.1"/>
    </source>
</evidence>
<dbReference type="EMBL" id="MGFD01000057">
    <property type="protein sequence ID" value="OGL97144.1"/>
    <property type="molecule type" value="Genomic_DNA"/>
</dbReference>